<protein>
    <submittedName>
        <fullName evidence="2">Uncharacterized protein</fullName>
    </submittedName>
</protein>
<reference evidence="2" key="1">
    <citation type="submission" date="2022-11" db="UniProtKB">
        <authorList>
            <consortium name="WormBaseParasite"/>
        </authorList>
    </citation>
    <scope>IDENTIFICATION</scope>
</reference>
<sequence>MNLEKEERELTDEESARRLLRSAIRETAARTMGVIIARPFTGLLSACTPGVTHFIRFTITTAN</sequence>
<evidence type="ECO:0000313" key="1">
    <source>
        <dbReference type="Proteomes" id="UP000887564"/>
    </source>
</evidence>
<dbReference type="WBParaSite" id="PEQ_0001065301-mRNA-1">
    <property type="protein sequence ID" value="PEQ_0001065301-mRNA-1"/>
    <property type="gene ID" value="PEQ_0001065301"/>
</dbReference>
<organism evidence="1 2">
    <name type="scientific">Parascaris equorum</name>
    <name type="common">Equine roundworm</name>
    <dbReference type="NCBI Taxonomy" id="6256"/>
    <lineage>
        <taxon>Eukaryota</taxon>
        <taxon>Metazoa</taxon>
        <taxon>Ecdysozoa</taxon>
        <taxon>Nematoda</taxon>
        <taxon>Chromadorea</taxon>
        <taxon>Rhabditida</taxon>
        <taxon>Spirurina</taxon>
        <taxon>Ascaridomorpha</taxon>
        <taxon>Ascaridoidea</taxon>
        <taxon>Ascarididae</taxon>
        <taxon>Parascaris</taxon>
    </lineage>
</organism>
<name>A0A914RWE7_PAREQ</name>
<proteinExistence type="predicted"/>
<evidence type="ECO:0000313" key="2">
    <source>
        <dbReference type="WBParaSite" id="PEQ_0001065301-mRNA-1"/>
    </source>
</evidence>
<dbReference type="Proteomes" id="UP000887564">
    <property type="component" value="Unplaced"/>
</dbReference>
<accession>A0A914RWE7</accession>
<keyword evidence="1" id="KW-1185">Reference proteome</keyword>
<dbReference type="AlphaFoldDB" id="A0A914RWE7"/>